<reference evidence="2" key="1">
    <citation type="submission" date="2013-10" db="EMBL/GenBank/DDBJ databases">
        <title>Genome sequencing of Onchocerca volvulus.</title>
        <authorList>
            <person name="Cotton J."/>
            <person name="Tsai J."/>
            <person name="Stanley E."/>
            <person name="Tracey A."/>
            <person name="Holroyd N."/>
            <person name="Lustigman S."/>
            <person name="Berriman M."/>
        </authorList>
    </citation>
    <scope>NUCLEOTIDE SEQUENCE</scope>
</reference>
<dbReference type="Proteomes" id="UP000024404">
    <property type="component" value="Unassembled WGS sequence"/>
</dbReference>
<accession>A0A8R1TVF3</accession>
<evidence type="ECO:0000313" key="1">
    <source>
        <dbReference type="EnsemblMetazoa" id="OVOC5346.1"/>
    </source>
</evidence>
<dbReference type="EMBL" id="CMVM020000154">
    <property type="status" value="NOT_ANNOTATED_CDS"/>
    <property type="molecule type" value="Genomic_DNA"/>
</dbReference>
<reference evidence="1" key="2">
    <citation type="submission" date="2022-06" db="UniProtKB">
        <authorList>
            <consortium name="EnsemblMetazoa"/>
        </authorList>
    </citation>
    <scope>IDENTIFICATION</scope>
</reference>
<evidence type="ECO:0000313" key="2">
    <source>
        <dbReference type="Proteomes" id="UP000024404"/>
    </source>
</evidence>
<organism evidence="1 2">
    <name type="scientific">Onchocerca volvulus</name>
    <dbReference type="NCBI Taxonomy" id="6282"/>
    <lineage>
        <taxon>Eukaryota</taxon>
        <taxon>Metazoa</taxon>
        <taxon>Ecdysozoa</taxon>
        <taxon>Nematoda</taxon>
        <taxon>Chromadorea</taxon>
        <taxon>Rhabditida</taxon>
        <taxon>Spirurina</taxon>
        <taxon>Spiruromorpha</taxon>
        <taxon>Filarioidea</taxon>
        <taxon>Onchocercidae</taxon>
        <taxon>Onchocerca</taxon>
    </lineage>
</organism>
<dbReference type="EnsemblMetazoa" id="OVOC5346.1">
    <property type="protein sequence ID" value="OVOC5346.1"/>
    <property type="gene ID" value="WBGene00242155"/>
</dbReference>
<name>A0A8R1TVF3_ONCVO</name>
<dbReference type="AlphaFoldDB" id="A0A8R1TVF3"/>
<sequence>MHASKSCIILHFTMSKIVVIFVGINNADIDDVEDEGDDFSECHGEWRSKKGCAAIVTFSSFYEPANLTDGEMMRKGNV</sequence>
<protein>
    <submittedName>
        <fullName evidence="1">Uncharacterized protein</fullName>
    </submittedName>
</protein>
<keyword evidence="2" id="KW-1185">Reference proteome</keyword>
<proteinExistence type="predicted"/>